<sequence length="282" mass="32278">MTRPSAPVTKNPVDENMANHLTPSVGNVDQVLLNKKSESLPIEQQVCNDIPGTLQPPQVIPPTYKFPMEGIREEVQRRVHIARQQEIQRPIDQILERDRLVHENRDRLAEAAARAEEAYVPRKSYTTEDSPYTPTYSSLYTNSMLLEYGDTRSHYFVPSIVQQTVPRIDPNAVMLQELLAAQKREFVESKQTVLASLSGRENRAIPQAVMPFTTRGFKYGKLKKALILDTPPTKDELTRVVNKHIDLENLQRKKGPRGDICEKLNRKYPQGPLTKTQNWDRL</sequence>
<feature type="compositionally biased region" description="Basic and acidic residues" evidence="1">
    <location>
        <begin position="256"/>
        <end position="265"/>
    </location>
</feature>
<dbReference type="EMBL" id="BAABME010003362">
    <property type="protein sequence ID" value="GAA0158494.1"/>
    <property type="molecule type" value="Genomic_DNA"/>
</dbReference>
<keyword evidence="3" id="KW-1185">Reference proteome</keyword>
<protein>
    <submittedName>
        <fullName evidence="2">Uncharacterized protein</fullName>
    </submittedName>
</protein>
<feature type="compositionally biased region" description="Polar residues" evidence="1">
    <location>
        <begin position="273"/>
        <end position="282"/>
    </location>
</feature>
<feature type="region of interest" description="Disordered" evidence="1">
    <location>
        <begin position="256"/>
        <end position="282"/>
    </location>
</feature>
<evidence type="ECO:0000313" key="2">
    <source>
        <dbReference type="EMBL" id="GAA0158494.1"/>
    </source>
</evidence>
<evidence type="ECO:0000313" key="3">
    <source>
        <dbReference type="Proteomes" id="UP001454036"/>
    </source>
</evidence>
<comment type="caution">
    <text evidence="2">The sequence shown here is derived from an EMBL/GenBank/DDBJ whole genome shotgun (WGS) entry which is preliminary data.</text>
</comment>
<gene>
    <name evidence="2" type="ORF">LIER_15502</name>
</gene>
<dbReference type="Proteomes" id="UP001454036">
    <property type="component" value="Unassembled WGS sequence"/>
</dbReference>
<evidence type="ECO:0000256" key="1">
    <source>
        <dbReference type="SAM" id="MobiDB-lite"/>
    </source>
</evidence>
<name>A0AAV3Q357_LITER</name>
<reference evidence="2 3" key="1">
    <citation type="submission" date="2024-01" db="EMBL/GenBank/DDBJ databases">
        <title>The complete chloroplast genome sequence of Lithospermum erythrorhizon: insights into the phylogenetic relationship among Boraginaceae species and the maternal lineages of purple gromwells.</title>
        <authorList>
            <person name="Okada T."/>
            <person name="Watanabe K."/>
        </authorList>
    </citation>
    <scope>NUCLEOTIDE SEQUENCE [LARGE SCALE GENOMIC DNA]</scope>
</reference>
<organism evidence="2 3">
    <name type="scientific">Lithospermum erythrorhizon</name>
    <name type="common">Purple gromwell</name>
    <name type="synonym">Lithospermum officinale var. erythrorhizon</name>
    <dbReference type="NCBI Taxonomy" id="34254"/>
    <lineage>
        <taxon>Eukaryota</taxon>
        <taxon>Viridiplantae</taxon>
        <taxon>Streptophyta</taxon>
        <taxon>Embryophyta</taxon>
        <taxon>Tracheophyta</taxon>
        <taxon>Spermatophyta</taxon>
        <taxon>Magnoliopsida</taxon>
        <taxon>eudicotyledons</taxon>
        <taxon>Gunneridae</taxon>
        <taxon>Pentapetalae</taxon>
        <taxon>asterids</taxon>
        <taxon>lamiids</taxon>
        <taxon>Boraginales</taxon>
        <taxon>Boraginaceae</taxon>
        <taxon>Boraginoideae</taxon>
        <taxon>Lithospermeae</taxon>
        <taxon>Lithospermum</taxon>
    </lineage>
</organism>
<proteinExistence type="predicted"/>
<dbReference type="AlphaFoldDB" id="A0AAV3Q357"/>
<accession>A0AAV3Q357</accession>